<dbReference type="AlphaFoldDB" id="A0A9K3EGH7"/>
<dbReference type="Proteomes" id="UP000215914">
    <property type="component" value="Unassembled WGS sequence"/>
</dbReference>
<gene>
    <name evidence="1" type="ORF">HanXRQr2_Chr13g0570191</name>
</gene>
<proteinExistence type="predicted"/>
<name>A0A9K3EGH7_HELAN</name>
<comment type="caution">
    <text evidence="1">The sequence shown here is derived from an EMBL/GenBank/DDBJ whole genome shotgun (WGS) entry which is preliminary data.</text>
</comment>
<reference evidence="1" key="1">
    <citation type="journal article" date="2017" name="Nature">
        <title>The sunflower genome provides insights into oil metabolism, flowering and Asterid evolution.</title>
        <authorList>
            <person name="Badouin H."/>
            <person name="Gouzy J."/>
            <person name="Grassa C.J."/>
            <person name="Murat F."/>
            <person name="Staton S.E."/>
            <person name="Cottret L."/>
            <person name="Lelandais-Briere C."/>
            <person name="Owens G.L."/>
            <person name="Carrere S."/>
            <person name="Mayjonade B."/>
            <person name="Legrand L."/>
            <person name="Gill N."/>
            <person name="Kane N.C."/>
            <person name="Bowers J.E."/>
            <person name="Hubner S."/>
            <person name="Bellec A."/>
            <person name="Berard A."/>
            <person name="Berges H."/>
            <person name="Blanchet N."/>
            <person name="Boniface M.C."/>
            <person name="Brunel D."/>
            <person name="Catrice O."/>
            <person name="Chaidir N."/>
            <person name="Claudel C."/>
            <person name="Donnadieu C."/>
            <person name="Faraut T."/>
            <person name="Fievet G."/>
            <person name="Helmstetter N."/>
            <person name="King M."/>
            <person name="Knapp S.J."/>
            <person name="Lai Z."/>
            <person name="Le Paslier M.C."/>
            <person name="Lippi Y."/>
            <person name="Lorenzon L."/>
            <person name="Mandel J.R."/>
            <person name="Marage G."/>
            <person name="Marchand G."/>
            <person name="Marquand E."/>
            <person name="Bret-Mestries E."/>
            <person name="Morien E."/>
            <person name="Nambeesan S."/>
            <person name="Nguyen T."/>
            <person name="Pegot-Espagnet P."/>
            <person name="Pouilly N."/>
            <person name="Raftis F."/>
            <person name="Sallet E."/>
            <person name="Schiex T."/>
            <person name="Thomas J."/>
            <person name="Vandecasteele C."/>
            <person name="Vares D."/>
            <person name="Vear F."/>
            <person name="Vautrin S."/>
            <person name="Crespi M."/>
            <person name="Mangin B."/>
            <person name="Burke J.M."/>
            <person name="Salse J."/>
            <person name="Munos S."/>
            <person name="Vincourt P."/>
            <person name="Rieseberg L.H."/>
            <person name="Langlade N.B."/>
        </authorList>
    </citation>
    <scope>NUCLEOTIDE SEQUENCE</scope>
    <source>
        <tissue evidence="1">Leaves</tissue>
    </source>
</reference>
<dbReference type="EMBL" id="MNCJ02000328">
    <property type="protein sequence ID" value="KAF5771889.1"/>
    <property type="molecule type" value="Genomic_DNA"/>
</dbReference>
<organism evidence="1 2">
    <name type="scientific">Helianthus annuus</name>
    <name type="common">Common sunflower</name>
    <dbReference type="NCBI Taxonomy" id="4232"/>
    <lineage>
        <taxon>Eukaryota</taxon>
        <taxon>Viridiplantae</taxon>
        <taxon>Streptophyta</taxon>
        <taxon>Embryophyta</taxon>
        <taxon>Tracheophyta</taxon>
        <taxon>Spermatophyta</taxon>
        <taxon>Magnoliopsida</taxon>
        <taxon>eudicotyledons</taxon>
        <taxon>Gunneridae</taxon>
        <taxon>Pentapetalae</taxon>
        <taxon>asterids</taxon>
        <taxon>campanulids</taxon>
        <taxon>Asterales</taxon>
        <taxon>Asteraceae</taxon>
        <taxon>Asteroideae</taxon>
        <taxon>Heliantheae alliance</taxon>
        <taxon>Heliantheae</taxon>
        <taxon>Helianthus</taxon>
    </lineage>
</organism>
<protein>
    <submittedName>
        <fullName evidence="1">Uncharacterized protein</fullName>
    </submittedName>
</protein>
<sequence length="58" mass="6881">MVTLEDLWNCMSWKDIYCCLIDYFLDVARTEVVHHTWGRLVEQLFLAALQQLSSCRCL</sequence>
<keyword evidence="2" id="KW-1185">Reference proteome</keyword>
<evidence type="ECO:0000313" key="2">
    <source>
        <dbReference type="Proteomes" id="UP000215914"/>
    </source>
</evidence>
<accession>A0A9K3EGH7</accession>
<reference evidence="1" key="2">
    <citation type="submission" date="2020-06" db="EMBL/GenBank/DDBJ databases">
        <title>Helianthus annuus Genome sequencing and assembly Release 2.</title>
        <authorList>
            <person name="Gouzy J."/>
            <person name="Langlade N."/>
            <person name="Munos S."/>
        </authorList>
    </citation>
    <scope>NUCLEOTIDE SEQUENCE</scope>
    <source>
        <tissue evidence="1">Leaves</tissue>
    </source>
</reference>
<dbReference type="Gramene" id="mRNA:HanXRQr2_Chr13g0570191">
    <property type="protein sequence ID" value="mRNA:HanXRQr2_Chr13g0570191"/>
    <property type="gene ID" value="HanXRQr2_Chr13g0570191"/>
</dbReference>
<evidence type="ECO:0000313" key="1">
    <source>
        <dbReference type="EMBL" id="KAF5771889.1"/>
    </source>
</evidence>